<dbReference type="AlphaFoldDB" id="A0A378TRP9"/>
<organism evidence="2 3">
    <name type="scientific">Mycolicibacterium tokaiense</name>
    <dbReference type="NCBI Taxonomy" id="39695"/>
    <lineage>
        <taxon>Bacteria</taxon>
        <taxon>Bacillati</taxon>
        <taxon>Actinomycetota</taxon>
        <taxon>Actinomycetes</taxon>
        <taxon>Mycobacteriales</taxon>
        <taxon>Mycobacteriaceae</taxon>
        <taxon>Mycolicibacterium</taxon>
    </lineage>
</organism>
<feature type="compositionally biased region" description="Basic and acidic residues" evidence="1">
    <location>
        <begin position="1"/>
        <end position="16"/>
    </location>
</feature>
<reference evidence="2 3" key="1">
    <citation type="submission" date="2018-06" db="EMBL/GenBank/DDBJ databases">
        <authorList>
            <consortium name="Pathogen Informatics"/>
            <person name="Doyle S."/>
        </authorList>
    </citation>
    <scope>NUCLEOTIDE SEQUENCE [LARGE SCALE GENOMIC DNA]</scope>
    <source>
        <strain evidence="2 3">NCTC10821</strain>
    </source>
</reference>
<sequence>MSMARNKENETFERRGGYASPSVPRSQMKPPPASASASRPKPSQSDSHNDSKRK</sequence>
<feature type="region of interest" description="Disordered" evidence="1">
    <location>
        <begin position="1"/>
        <end position="54"/>
    </location>
</feature>
<accession>A0A378TRP9</accession>
<dbReference type="EMBL" id="UGQT01000001">
    <property type="protein sequence ID" value="STZ62316.1"/>
    <property type="molecule type" value="Genomic_DNA"/>
</dbReference>
<evidence type="ECO:0000313" key="3">
    <source>
        <dbReference type="Proteomes" id="UP000254978"/>
    </source>
</evidence>
<evidence type="ECO:0000256" key="1">
    <source>
        <dbReference type="SAM" id="MobiDB-lite"/>
    </source>
</evidence>
<proteinExistence type="predicted"/>
<evidence type="ECO:0000313" key="2">
    <source>
        <dbReference type="EMBL" id="STZ62316.1"/>
    </source>
</evidence>
<gene>
    <name evidence="2" type="ORF">NCTC10821_05885</name>
</gene>
<keyword evidence="3" id="KW-1185">Reference proteome</keyword>
<dbReference type="Proteomes" id="UP000254978">
    <property type="component" value="Unassembled WGS sequence"/>
</dbReference>
<protein>
    <submittedName>
        <fullName evidence="2">Uncharacterized protein</fullName>
    </submittedName>
</protein>
<feature type="compositionally biased region" description="Low complexity" evidence="1">
    <location>
        <begin position="34"/>
        <end position="45"/>
    </location>
</feature>
<name>A0A378TRP9_9MYCO</name>